<keyword evidence="2" id="KW-1185">Reference proteome</keyword>
<proteinExistence type="predicted"/>
<protein>
    <submittedName>
        <fullName evidence="1">7040_t:CDS:1</fullName>
    </submittedName>
</protein>
<evidence type="ECO:0000313" key="1">
    <source>
        <dbReference type="EMBL" id="CAI2200982.1"/>
    </source>
</evidence>
<comment type="caution">
    <text evidence="1">The sequence shown here is derived from an EMBL/GenBank/DDBJ whole genome shotgun (WGS) entry which is preliminary data.</text>
</comment>
<feature type="non-terminal residue" evidence="1">
    <location>
        <position position="1"/>
    </location>
</feature>
<dbReference type="Proteomes" id="UP001153678">
    <property type="component" value="Unassembled WGS sequence"/>
</dbReference>
<dbReference type="EMBL" id="CAMKVN010026083">
    <property type="protein sequence ID" value="CAI2200982.1"/>
    <property type="molecule type" value="Genomic_DNA"/>
</dbReference>
<reference evidence="1" key="1">
    <citation type="submission" date="2022-08" db="EMBL/GenBank/DDBJ databases">
        <authorList>
            <person name="Kallberg Y."/>
            <person name="Tangrot J."/>
            <person name="Rosling A."/>
        </authorList>
    </citation>
    <scope>NUCLEOTIDE SEQUENCE</scope>
    <source>
        <strain evidence="1">Wild A</strain>
    </source>
</reference>
<dbReference type="AlphaFoldDB" id="A0A9W4TCQ9"/>
<organism evidence="1 2">
    <name type="scientific">Funneliformis geosporum</name>
    <dbReference type="NCBI Taxonomy" id="1117311"/>
    <lineage>
        <taxon>Eukaryota</taxon>
        <taxon>Fungi</taxon>
        <taxon>Fungi incertae sedis</taxon>
        <taxon>Mucoromycota</taxon>
        <taxon>Glomeromycotina</taxon>
        <taxon>Glomeromycetes</taxon>
        <taxon>Glomerales</taxon>
        <taxon>Glomeraceae</taxon>
        <taxon>Funneliformis</taxon>
    </lineage>
</organism>
<gene>
    <name evidence="1" type="ORF">FWILDA_LOCUS19839</name>
</gene>
<feature type="non-terminal residue" evidence="1">
    <location>
        <position position="44"/>
    </location>
</feature>
<accession>A0A9W4TCQ9</accession>
<sequence>EEMEKEKGMTIVEERDKKFTVCEGGDADLRGEGVLKEQELFKFS</sequence>
<evidence type="ECO:0000313" key="2">
    <source>
        <dbReference type="Proteomes" id="UP001153678"/>
    </source>
</evidence>
<name>A0A9W4TCQ9_9GLOM</name>